<dbReference type="Proteomes" id="UP000279236">
    <property type="component" value="Unassembled WGS sequence"/>
</dbReference>
<keyword evidence="4" id="KW-1185">Reference proteome</keyword>
<evidence type="ECO:0000256" key="2">
    <source>
        <dbReference type="ARBA" id="ARBA00038358"/>
    </source>
</evidence>
<dbReference type="EMBL" id="RSCE01000002">
    <property type="protein sequence ID" value="RSH86803.1"/>
    <property type="molecule type" value="Genomic_DNA"/>
</dbReference>
<dbReference type="AlphaFoldDB" id="A0A427Y6T1"/>
<accession>A0A427Y6T1</accession>
<comment type="similarity">
    <text evidence="2">Belongs to the glycosyl hydrolase 88 family.</text>
</comment>
<evidence type="ECO:0000313" key="4">
    <source>
        <dbReference type="Proteomes" id="UP000279236"/>
    </source>
</evidence>
<protein>
    <recommendedName>
        <fullName evidence="5">Glycosyl hydrolase family 88</fullName>
    </recommendedName>
</protein>
<dbReference type="Gene3D" id="1.50.10.10">
    <property type="match status" value="2"/>
</dbReference>
<dbReference type="GO" id="GO:0000272">
    <property type="term" value="P:polysaccharide catabolic process"/>
    <property type="evidence" value="ECO:0007669"/>
    <property type="project" value="TreeGrafter"/>
</dbReference>
<dbReference type="InterPro" id="IPR052369">
    <property type="entry name" value="UG_Glycosaminoglycan_Hydrolase"/>
</dbReference>
<dbReference type="InterPro" id="IPR008928">
    <property type="entry name" value="6-hairpin_glycosidase_sf"/>
</dbReference>
<keyword evidence="1" id="KW-0378">Hydrolase</keyword>
<evidence type="ECO:0000313" key="3">
    <source>
        <dbReference type="EMBL" id="RSH86803.1"/>
    </source>
</evidence>
<dbReference type="PANTHER" id="PTHR36845:SF1">
    <property type="entry name" value="HYDROLASE, PUTATIVE (AFU_ORTHOLOGUE AFUA_7G05090)-RELATED"/>
    <property type="match status" value="1"/>
</dbReference>
<dbReference type="SUPFAM" id="SSF48208">
    <property type="entry name" value="Six-hairpin glycosidases"/>
    <property type="match status" value="1"/>
</dbReference>
<name>A0A427Y6T1_9TREE</name>
<evidence type="ECO:0000256" key="1">
    <source>
        <dbReference type="ARBA" id="ARBA00022801"/>
    </source>
</evidence>
<gene>
    <name evidence="3" type="ORF">EHS24_005076</name>
</gene>
<comment type="caution">
    <text evidence="3">The sequence shown here is derived from an EMBL/GenBank/DDBJ whole genome shotgun (WGS) entry which is preliminary data.</text>
</comment>
<sequence length="443" mass="50192">MDTLLNLPASFPELYAVSDSIKVVEAAKKYGQQEPIDKVPHYTTPQGSHAYWCQDNETSWTQGFFVGLLWDLVERQRLLPNAVESSYTEQEITDLARRYQDGFKWMANPASNHDQGFRFQLSYGKDLDLTDSKEAKAVVIDAADSLVDRFDPQVGAIRSWDRMVRVGQPDIWREDNLDEHYLTIIDNMASSKKRLNLNRDGTVGSCLTHQGYQDESTWSRGQAWAIHGFAQVAQRTGRKDFIDLTRKLTDKFLSLLPESGVPWWDFDAPRPCPYDASAATIAACGMLILFQILRPTDPTAAEAYLERAFQLVRDVLRECKTGEASLKDVKVDFGEGEWETILEYGPVPIMDHGLVFWKRSPQAPAAAQLRRIIVTSDTGRTAQSQWVAKGRHQVKTLANEGHDMPREDLRETRESYARQVDCQKALNHENTGTHLGKARLTPS</sequence>
<dbReference type="GO" id="GO:0052757">
    <property type="term" value="F:chondroitin hydrolase activity"/>
    <property type="evidence" value="ECO:0007669"/>
    <property type="project" value="TreeGrafter"/>
</dbReference>
<organism evidence="3 4">
    <name type="scientific">Apiotrichum porosum</name>
    <dbReference type="NCBI Taxonomy" id="105984"/>
    <lineage>
        <taxon>Eukaryota</taxon>
        <taxon>Fungi</taxon>
        <taxon>Dikarya</taxon>
        <taxon>Basidiomycota</taxon>
        <taxon>Agaricomycotina</taxon>
        <taxon>Tremellomycetes</taxon>
        <taxon>Trichosporonales</taxon>
        <taxon>Trichosporonaceae</taxon>
        <taxon>Apiotrichum</taxon>
    </lineage>
</organism>
<dbReference type="InterPro" id="IPR012341">
    <property type="entry name" value="6hp_glycosidase-like_sf"/>
</dbReference>
<dbReference type="RefSeq" id="XP_028479588.1">
    <property type="nucleotide sequence ID" value="XM_028620616.1"/>
</dbReference>
<dbReference type="OrthoDB" id="2317065at2759"/>
<evidence type="ECO:0008006" key="5">
    <source>
        <dbReference type="Google" id="ProtNLM"/>
    </source>
</evidence>
<dbReference type="PANTHER" id="PTHR36845">
    <property type="entry name" value="HYDROLASE, PUTATIVE (AFU_ORTHOLOGUE AFUA_7G05090)-RELATED"/>
    <property type="match status" value="1"/>
</dbReference>
<dbReference type="GeneID" id="39589619"/>
<proteinExistence type="inferred from homology"/>
<reference evidence="3 4" key="1">
    <citation type="submission" date="2018-11" db="EMBL/GenBank/DDBJ databases">
        <title>Genome sequence of Apiotrichum porosum DSM 27194.</title>
        <authorList>
            <person name="Aliyu H."/>
            <person name="Gorte O."/>
            <person name="Ochsenreither K."/>
        </authorList>
    </citation>
    <scope>NUCLEOTIDE SEQUENCE [LARGE SCALE GENOMIC DNA]</scope>
    <source>
        <strain evidence="3 4">DSM 27194</strain>
    </source>
</reference>